<organism evidence="7 8">
    <name type="scientific">Laceyella putida</name>
    <dbReference type="NCBI Taxonomy" id="110101"/>
    <lineage>
        <taxon>Bacteria</taxon>
        <taxon>Bacillati</taxon>
        <taxon>Bacillota</taxon>
        <taxon>Bacilli</taxon>
        <taxon>Bacillales</taxon>
        <taxon>Thermoactinomycetaceae</taxon>
        <taxon>Laceyella</taxon>
    </lineage>
</organism>
<sequence length="1078" mass="122490">MTLKQIETFYPLSPGQQGMLFHSLLAPASGVYVEQIACKIEGPLDVERFRQSWEKVTERHAILRTSFVWKGLKEPVQVVHRAVTLPFEVLDWRNVPEAEKRDKVRDWMKGDRTRGFQMDRAPLMRFTLIRLSEEEIEFIWTHHHILLDGWSLARVLKETLDGYLGNQETAVLPSRPFRDYIAWLRKQDGRRSETFWKEELAGLEGPTPLLRLSAKNSEREEDYGEFRMVLSQAVTDSLRQTAKRYRLTMNTMVQGAWAVLLSRYSGETDVVFGATVSGRPPDLPGVDGMIGLFLNTLPLRTGVKPREKVVDWLDSLQARQVKMREHEHCPLVDVQRWSGVPSQLPLFESILVFENYPMTELEGRGIKIRHPHSAGWTNYPLTLLVVPDEALMVRMKYDRTRFEERFIRQVAAHLGHLLEELPEKMEETIGRLRLGADMAPRPERDRVEISHPFIPFPKEALGQSIVDRFRQQVAAAPERLAVISNRASLTYRELDEQATRIARAILEKQAVPRSRVALLFEQDVTMIAGMLGVLKAGHVYVPLDPQFPEARLAFMANDAEAVVLLTNQANLPLAERIQETVSHSMEVLVTDQLPHLKGEGDLPDSISPDDMAYLLYTSGSTGTPKGVMQSHRNVLFHIRNYTNQLHINAEDRLALFASYSFDAAVMDIYGALLNGAVLVIADLKRDGLLALKEMLTNHRVTLFHSTPTVFRTFVQTLRPDELVREIRLVVMGGEEVQARDFALFQKHFAPGAVFVNGLGPTESTMALQYRLHHQSELKSGTVPVGYPVEDVDVWLLDEEGEPTEVTGEIGIVSPAVALGYWKRPELTEKAFKELPGGKRLYRTGDLGRRLPDGAIEFLGRKDHQVKIRGFRIETGEIETKLLELSQIREAAVTVCQDERGEKRLVAYVVTHSGETGQEEAWERHLRRKLPAHMIPQAWVELPSLPLTPTGKVNRRALPPPTFAQTGVRDPIPPKTEWEKQVAAIWQEVLHLEQVGVEDNFFDLGGHSLSLLQVHSRLQVALGRDIPMVQLFQYPTIRSFAERLGQSQDRSSFLASKDRAEKKREAQAARARARARTRR</sequence>
<feature type="domain" description="Carrier" evidence="6">
    <location>
        <begin position="972"/>
        <end position="1047"/>
    </location>
</feature>
<dbReference type="PANTHER" id="PTHR45527">
    <property type="entry name" value="NONRIBOSOMAL PEPTIDE SYNTHETASE"/>
    <property type="match status" value="1"/>
</dbReference>
<dbReference type="InterPro" id="IPR025110">
    <property type="entry name" value="AMP-bd_C"/>
</dbReference>
<dbReference type="Pfam" id="PF13193">
    <property type="entry name" value="AMP-binding_C"/>
    <property type="match status" value="1"/>
</dbReference>
<proteinExistence type="inferred from homology"/>
<feature type="region of interest" description="Disordered" evidence="5">
    <location>
        <begin position="1045"/>
        <end position="1078"/>
    </location>
</feature>
<protein>
    <submittedName>
        <fullName evidence="7">Amino acid adenylation domain-containing protein</fullName>
    </submittedName>
</protein>
<dbReference type="PANTHER" id="PTHR45527:SF1">
    <property type="entry name" value="FATTY ACID SYNTHASE"/>
    <property type="match status" value="1"/>
</dbReference>
<evidence type="ECO:0000313" key="8">
    <source>
        <dbReference type="Proteomes" id="UP001596500"/>
    </source>
</evidence>
<dbReference type="Gene3D" id="3.30.559.30">
    <property type="entry name" value="Nonribosomal peptide synthetase, condensation domain"/>
    <property type="match status" value="1"/>
</dbReference>
<dbReference type="InterPro" id="IPR020806">
    <property type="entry name" value="PKS_PP-bd"/>
</dbReference>
<dbReference type="SUPFAM" id="SSF52777">
    <property type="entry name" value="CoA-dependent acyltransferases"/>
    <property type="match status" value="2"/>
</dbReference>
<dbReference type="Proteomes" id="UP001596500">
    <property type="component" value="Unassembled WGS sequence"/>
</dbReference>
<dbReference type="Gene3D" id="1.10.1200.10">
    <property type="entry name" value="ACP-like"/>
    <property type="match status" value="1"/>
</dbReference>
<dbReference type="CDD" id="cd19543">
    <property type="entry name" value="DCL_NRPS"/>
    <property type="match status" value="1"/>
</dbReference>
<dbReference type="Pfam" id="PF00668">
    <property type="entry name" value="Condensation"/>
    <property type="match status" value="1"/>
</dbReference>
<evidence type="ECO:0000256" key="3">
    <source>
        <dbReference type="ARBA" id="ARBA00022450"/>
    </source>
</evidence>
<dbReference type="InterPro" id="IPR023213">
    <property type="entry name" value="CAT-like_dom_sf"/>
</dbReference>
<name>A0ABW2RHM3_9BACL</name>
<evidence type="ECO:0000256" key="2">
    <source>
        <dbReference type="ARBA" id="ARBA00006432"/>
    </source>
</evidence>
<feature type="compositionally biased region" description="Basic and acidic residues" evidence="5">
    <location>
        <begin position="1055"/>
        <end position="1066"/>
    </location>
</feature>
<dbReference type="Gene3D" id="3.40.50.12780">
    <property type="entry name" value="N-terminal domain of ligase-like"/>
    <property type="match status" value="1"/>
</dbReference>
<evidence type="ECO:0000259" key="6">
    <source>
        <dbReference type="PROSITE" id="PS50075"/>
    </source>
</evidence>
<dbReference type="EMBL" id="JBHTBW010000013">
    <property type="protein sequence ID" value="MFC7440509.1"/>
    <property type="molecule type" value="Genomic_DNA"/>
</dbReference>
<dbReference type="InterPro" id="IPR010071">
    <property type="entry name" value="AA_adenyl_dom"/>
</dbReference>
<dbReference type="Gene3D" id="3.30.300.30">
    <property type="match status" value="1"/>
</dbReference>
<dbReference type="PROSITE" id="PS00455">
    <property type="entry name" value="AMP_BINDING"/>
    <property type="match status" value="1"/>
</dbReference>
<comment type="cofactor">
    <cofactor evidence="1">
        <name>pantetheine 4'-phosphate</name>
        <dbReference type="ChEBI" id="CHEBI:47942"/>
    </cofactor>
</comment>
<dbReference type="CDD" id="cd05930">
    <property type="entry name" value="A_NRPS"/>
    <property type="match status" value="1"/>
</dbReference>
<dbReference type="RefSeq" id="WP_379863790.1">
    <property type="nucleotide sequence ID" value="NZ_JBHTBW010000013.1"/>
</dbReference>
<evidence type="ECO:0000256" key="4">
    <source>
        <dbReference type="ARBA" id="ARBA00022553"/>
    </source>
</evidence>
<dbReference type="PROSITE" id="PS50075">
    <property type="entry name" value="CARRIER"/>
    <property type="match status" value="1"/>
</dbReference>
<keyword evidence="8" id="KW-1185">Reference proteome</keyword>
<dbReference type="Pfam" id="PF00501">
    <property type="entry name" value="AMP-binding"/>
    <property type="match status" value="1"/>
</dbReference>
<evidence type="ECO:0000313" key="7">
    <source>
        <dbReference type="EMBL" id="MFC7440509.1"/>
    </source>
</evidence>
<reference evidence="8" key="1">
    <citation type="journal article" date="2019" name="Int. J. Syst. Evol. Microbiol.">
        <title>The Global Catalogue of Microorganisms (GCM) 10K type strain sequencing project: providing services to taxonomists for standard genome sequencing and annotation.</title>
        <authorList>
            <consortium name="The Broad Institute Genomics Platform"/>
            <consortium name="The Broad Institute Genome Sequencing Center for Infectious Disease"/>
            <person name="Wu L."/>
            <person name="Ma J."/>
        </authorList>
    </citation>
    <scope>NUCLEOTIDE SEQUENCE [LARGE SCALE GENOMIC DNA]</scope>
    <source>
        <strain evidence="8">CGMCC 1.12942</strain>
    </source>
</reference>
<dbReference type="NCBIfam" id="TIGR01733">
    <property type="entry name" value="AA-adenyl-dom"/>
    <property type="match status" value="1"/>
</dbReference>
<dbReference type="InterPro" id="IPR020845">
    <property type="entry name" value="AMP-binding_CS"/>
</dbReference>
<evidence type="ECO:0000256" key="1">
    <source>
        <dbReference type="ARBA" id="ARBA00001957"/>
    </source>
</evidence>
<accession>A0ABW2RHM3</accession>
<dbReference type="SUPFAM" id="SSF56801">
    <property type="entry name" value="Acetyl-CoA synthetase-like"/>
    <property type="match status" value="1"/>
</dbReference>
<dbReference type="SMART" id="SM00823">
    <property type="entry name" value="PKS_PP"/>
    <property type="match status" value="1"/>
</dbReference>
<dbReference type="InterPro" id="IPR001242">
    <property type="entry name" value="Condensation_dom"/>
</dbReference>
<dbReference type="Pfam" id="PF00550">
    <property type="entry name" value="PP-binding"/>
    <property type="match status" value="1"/>
</dbReference>
<dbReference type="SUPFAM" id="SSF47336">
    <property type="entry name" value="ACP-like"/>
    <property type="match status" value="1"/>
</dbReference>
<dbReference type="InterPro" id="IPR036736">
    <property type="entry name" value="ACP-like_sf"/>
</dbReference>
<keyword evidence="4" id="KW-0597">Phosphoprotein</keyword>
<dbReference type="InterPro" id="IPR009081">
    <property type="entry name" value="PP-bd_ACP"/>
</dbReference>
<comment type="similarity">
    <text evidence="2">Belongs to the ATP-dependent AMP-binding enzyme family.</text>
</comment>
<evidence type="ECO:0000256" key="5">
    <source>
        <dbReference type="SAM" id="MobiDB-lite"/>
    </source>
</evidence>
<dbReference type="InterPro" id="IPR000873">
    <property type="entry name" value="AMP-dep_synth/lig_dom"/>
</dbReference>
<keyword evidence="3" id="KW-0596">Phosphopantetheine</keyword>
<dbReference type="Gene3D" id="3.30.559.10">
    <property type="entry name" value="Chloramphenicol acetyltransferase-like domain"/>
    <property type="match status" value="1"/>
</dbReference>
<dbReference type="InterPro" id="IPR042099">
    <property type="entry name" value="ANL_N_sf"/>
</dbReference>
<comment type="caution">
    <text evidence="7">The sequence shown here is derived from an EMBL/GenBank/DDBJ whole genome shotgun (WGS) entry which is preliminary data.</text>
</comment>
<gene>
    <name evidence="7" type="ORF">ACFQNG_05015</name>
</gene>
<dbReference type="InterPro" id="IPR045851">
    <property type="entry name" value="AMP-bd_C_sf"/>
</dbReference>